<accession>A0A2M8IXD6</accession>
<gene>
    <name evidence="2" type="ORF">CVM52_18560</name>
</gene>
<evidence type="ECO:0008006" key="4">
    <source>
        <dbReference type="Google" id="ProtNLM"/>
    </source>
</evidence>
<keyword evidence="1" id="KW-0732">Signal</keyword>
<sequence length="172" mass="18599">MMTRNFVLSAAATASAALLATQVWAAEPTIKEVTVNTDYSSLKESNAQSYYPELSQDLLEAILERISLTDEVEGYVIDVNIQSVSLDGDTMLPDSAEFNQMEGVMSLQSPMTNANTESYPIKIKAHSAEAAVPEGYVGVAPSTDDFYNAMIAGFADVVAEELPERMRESGSK</sequence>
<proteinExistence type="predicted"/>
<evidence type="ECO:0000313" key="2">
    <source>
        <dbReference type="EMBL" id="PJE35164.1"/>
    </source>
</evidence>
<dbReference type="AlphaFoldDB" id="A0A2M8IXD6"/>
<keyword evidence="3" id="KW-1185">Reference proteome</keyword>
<dbReference type="Proteomes" id="UP000231553">
    <property type="component" value="Unassembled WGS sequence"/>
</dbReference>
<feature type="signal peptide" evidence="1">
    <location>
        <begin position="1"/>
        <end position="25"/>
    </location>
</feature>
<organism evidence="2 3">
    <name type="scientific">Pseudooceanicola lipolyticus</name>
    <dbReference type="NCBI Taxonomy" id="2029104"/>
    <lineage>
        <taxon>Bacteria</taxon>
        <taxon>Pseudomonadati</taxon>
        <taxon>Pseudomonadota</taxon>
        <taxon>Alphaproteobacteria</taxon>
        <taxon>Rhodobacterales</taxon>
        <taxon>Paracoccaceae</taxon>
        <taxon>Pseudooceanicola</taxon>
    </lineage>
</organism>
<dbReference type="EMBL" id="PGTB01000110">
    <property type="protein sequence ID" value="PJE35164.1"/>
    <property type="molecule type" value="Genomic_DNA"/>
</dbReference>
<protein>
    <recommendedName>
        <fullName evidence="4">DUF302 domain-containing protein</fullName>
    </recommendedName>
</protein>
<dbReference type="RefSeq" id="WP_100163931.1">
    <property type="nucleotide sequence ID" value="NZ_PGTB01000110.1"/>
</dbReference>
<dbReference type="OrthoDB" id="7864938at2"/>
<evidence type="ECO:0000256" key="1">
    <source>
        <dbReference type="SAM" id="SignalP"/>
    </source>
</evidence>
<evidence type="ECO:0000313" key="3">
    <source>
        <dbReference type="Proteomes" id="UP000231553"/>
    </source>
</evidence>
<name>A0A2M8IXD6_9RHOB</name>
<feature type="chain" id="PRO_5014876552" description="DUF302 domain-containing protein" evidence="1">
    <location>
        <begin position="26"/>
        <end position="172"/>
    </location>
</feature>
<comment type="caution">
    <text evidence="2">The sequence shown here is derived from an EMBL/GenBank/DDBJ whole genome shotgun (WGS) entry which is preliminary data.</text>
</comment>
<reference evidence="2 3" key="1">
    <citation type="journal article" date="2018" name="Int. J. Syst. Evol. Microbiol.">
        <title>Pseudooceanicola lipolyticus sp. nov., a marine alphaproteobacterium, reclassification of Oceanicola flagellatus as Pseudooceanicola flagellatus comb. nov. and emended description of the genus Pseudooceanicola.</title>
        <authorList>
            <person name="Huang M.-M."/>
            <person name="Guo L.-L."/>
            <person name="Wu Y.-H."/>
            <person name="Lai Q.-L."/>
            <person name="Shao Z.-Z."/>
            <person name="Wang C.-S."/>
            <person name="Wu M."/>
            <person name="Xu X.-W."/>
        </authorList>
    </citation>
    <scope>NUCLEOTIDE SEQUENCE [LARGE SCALE GENOMIC DNA]</scope>
    <source>
        <strain evidence="2 3">157</strain>
    </source>
</reference>